<dbReference type="Proteomes" id="UP000075391">
    <property type="component" value="Unassembled WGS sequence"/>
</dbReference>
<reference evidence="1 2" key="1">
    <citation type="submission" date="2016-03" db="EMBL/GenBank/DDBJ databases">
        <authorList>
            <person name="Ploux O."/>
        </authorList>
    </citation>
    <scope>NUCLEOTIDE SEQUENCE [LARGE SCALE GENOMIC DNA]</scope>
    <source>
        <strain evidence="1 2">BER2</strain>
    </source>
</reference>
<protein>
    <submittedName>
        <fullName evidence="1">Uncharacterized protein</fullName>
    </submittedName>
</protein>
<dbReference type="EMBL" id="LUKF01000012">
    <property type="protein sequence ID" value="KYG64434.1"/>
    <property type="molecule type" value="Genomic_DNA"/>
</dbReference>
<gene>
    <name evidence="1" type="ORF">AZI85_03155</name>
</gene>
<sequence length="299" mass="34549">MSNSSRKGQLELGINRSPEKDRNFHLGGRSFYFFDFDDNIAFLTTPLILFHKTDRHEVKISSGDFAQYHQSIGKSGPYADYDLDFCDTTGTFRNFRDHHIEDIEKLQGKKQIFVQDVAEALGFPDFQWKGPSWECFYHATFNQRPLSVITARGHHPETLKDGIRVFVQNKLLPLEPNYLSVYPVSHKETRALLGDAELKEGTAELKQRAIRASVEKAIETYGYNPHHRFGMSDDDPKNIQLIAEEMTRLKARFPEMSFFLIETQHGNFVKHEIKLGGLRGEKVENLSQLSFFEEDRQKS</sequence>
<dbReference type="RefSeq" id="WP_063243420.1">
    <property type="nucleotide sequence ID" value="NZ_LUKF01000012.1"/>
</dbReference>
<comment type="caution">
    <text evidence="1">The sequence shown here is derived from an EMBL/GenBank/DDBJ whole genome shotgun (WGS) entry which is preliminary data.</text>
</comment>
<dbReference type="AlphaFoldDB" id="A0A150WKI0"/>
<accession>A0A150WKI0</accession>
<dbReference type="OrthoDB" id="7625785at2"/>
<evidence type="ECO:0000313" key="2">
    <source>
        <dbReference type="Proteomes" id="UP000075391"/>
    </source>
</evidence>
<evidence type="ECO:0000313" key="1">
    <source>
        <dbReference type="EMBL" id="KYG64434.1"/>
    </source>
</evidence>
<proteinExistence type="predicted"/>
<organism evidence="1 2">
    <name type="scientific">Bdellovibrio bacteriovorus</name>
    <dbReference type="NCBI Taxonomy" id="959"/>
    <lineage>
        <taxon>Bacteria</taxon>
        <taxon>Pseudomonadati</taxon>
        <taxon>Bdellovibrionota</taxon>
        <taxon>Bdellovibrionia</taxon>
        <taxon>Bdellovibrionales</taxon>
        <taxon>Pseudobdellovibrionaceae</taxon>
        <taxon>Bdellovibrio</taxon>
    </lineage>
</organism>
<name>A0A150WKI0_BDEBC</name>